<dbReference type="RefSeq" id="WP_349656563.1">
    <property type="nucleotide sequence ID" value="NZ_CP144460.1"/>
</dbReference>
<dbReference type="Pfam" id="PF13561">
    <property type="entry name" value="adh_short_C2"/>
    <property type="match status" value="1"/>
</dbReference>
<dbReference type="EMBL" id="CP144460">
    <property type="protein sequence ID" value="XBS38084.1"/>
    <property type="molecule type" value="Genomic_DNA"/>
</dbReference>
<gene>
    <name evidence="4" type="ORF">VZ068_00635</name>
</gene>
<dbReference type="PANTHER" id="PTHR24321:SF8">
    <property type="entry name" value="ESTRADIOL 17-BETA-DEHYDROGENASE 8-RELATED"/>
    <property type="match status" value="1"/>
</dbReference>
<feature type="transmembrane region" description="Helical" evidence="3">
    <location>
        <begin position="115"/>
        <end position="133"/>
    </location>
</feature>
<dbReference type="PANTHER" id="PTHR24321">
    <property type="entry name" value="DEHYDROGENASES, SHORT CHAIN"/>
    <property type="match status" value="1"/>
</dbReference>
<sequence length="434" mass="46193">MHVDRAGLNGLLFHTKHQLFILLFKGHLSRHSACISQRRVAHQMAIYVYWISTVLLCLLYLSSAALYLAKGEFVHKAQAELGYSAPLLVPFMIAIKLLAPLLIVSRFNLALSDLAYAGVLYHLLLSGMAHLGVRKPKGALPAVLGLVFLVVSFGTQNLARQPPSPYAPAIAALQPLTPSSNTSSHQESRMTRLNGKVAIVMGGGRGIGRATAKLFATEGAKVAVLSLTQANIDAVVHDINVAGGTAIGVRCDVRDADAIKAAVRTVVDTWAGVDILVNNAFDPSAVFSPVIDLSAEQLQRNFDIGPLAYLRSMQACHPYLKASGQGRVINLGSAGGLLGMVGYAPYGMAKEAVRALTRVAAREWGADGITVNNVMPIADTFGSDRPPLPNVFDRNGSPEHDIAPVILFLASQDAQFITGYSLTPDGGMVIDAAR</sequence>
<keyword evidence="2 4" id="KW-0560">Oxidoreductase</keyword>
<dbReference type="PRINTS" id="PR00080">
    <property type="entry name" value="SDRFAMILY"/>
</dbReference>
<dbReference type="SUPFAM" id="SSF51735">
    <property type="entry name" value="NAD(P)-binding Rossmann-fold domains"/>
    <property type="match status" value="1"/>
</dbReference>
<dbReference type="Gene3D" id="3.40.50.720">
    <property type="entry name" value="NAD(P)-binding Rossmann-like Domain"/>
    <property type="match status" value="1"/>
</dbReference>
<dbReference type="InterPro" id="IPR036291">
    <property type="entry name" value="NAD(P)-bd_dom_sf"/>
</dbReference>
<dbReference type="FunFam" id="3.40.50.720:FF:000084">
    <property type="entry name" value="Short-chain dehydrogenase reductase"/>
    <property type="match status" value="1"/>
</dbReference>
<dbReference type="PRINTS" id="PR00081">
    <property type="entry name" value="GDHRDH"/>
</dbReference>
<evidence type="ECO:0000256" key="1">
    <source>
        <dbReference type="ARBA" id="ARBA00006484"/>
    </source>
</evidence>
<dbReference type="InterPro" id="IPR020904">
    <property type="entry name" value="Sc_DH/Rdtase_CS"/>
</dbReference>
<name>A0AAU7P932_9XANT</name>
<reference evidence="4" key="1">
    <citation type="submission" date="2024-02" db="EMBL/GenBank/DDBJ databases">
        <title>Complete genome sequence of Xanthomonas sp. 10-10.</title>
        <authorList>
            <person name="Biessy A."/>
            <person name="Ciotola M."/>
            <person name="Cadieux M."/>
            <person name="Soufiane B."/>
            <person name="Laforest M."/>
            <person name="Filion M."/>
        </authorList>
    </citation>
    <scope>NUCLEOTIDE SEQUENCE</scope>
    <source>
        <strain evidence="4">10-10</strain>
    </source>
</reference>
<evidence type="ECO:0000313" key="4">
    <source>
        <dbReference type="EMBL" id="XBS38084.1"/>
    </source>
</evidence>
<keyword evidence="3" id="KW-0472">Membrane</keyword>
<dbReference type="EC" id="1.-.-.-" evidence="4"/>
<dbReference type="GO" id="GO:0016491">
    <property type="term" value="F:oxidoreductase activity"/>
    <property type="evidence" value="ECO:0007669"/>
    <property type="project" value="UniProtKB-KW"/>
</dbReference>
<accession>A0AAU7P932</accession>
<keyword evidence="3" id="KW-1133">Transmembrane helix</keyword>
<organism evidence="4">
    <name type="scientific">Xanthomonas sp. 10-10</name>
    <dbReference type="NCBI Taxonomy" id="3115848"/>
    <lineage>
        <taxon>Bacteria</taxon>
        <taxon>Pseudomonadati</taxon>
        <taxon>Pseudomonadota</taxon>
        <taxon>Gammaproteobacteria</taxon>
        <taxon>Lysobacterales</taxon>
        <taxon>Lysobacteraceae</taxon>
        <taxon>Xanthomonas</taxon>
    </lineage>
</organism>
<dbReference type="InterPro" id="IPR002347">
    <property type="entry name" value="SDR_fam"/>
</dbReference>
<dbReference type="CDD" id="cd05233">
    <property type="entry name" value="SDR_c"/>
    <property type="match status" value="1"/>
</dbReference>
<proteinExistence type="inferred from homology"/>
<protein>
    <submittedName>
        <fullName evidence="4">SDR family oxidoreductase</fullName>
        <ecNumber evidence="4">1.-.-.-</ecNumber>
    </submittedName>
</protein>
<dbReference type="PROSITE" id="PS00061">
    <property type="entry name" value="ADH_SHORT"/>
    <property type="match status" value="1"/>
</dbReference>
<feature type="transmembrane region" description="Helical" evidence="3">
    <location>
        <begin position="81"/>
        <end position="103"/>
    </location>
</feature>
<keyword evidence="3" id="KW-0812">Transmembrane</keyword>
<evidence type="ECO:0000256" key="3">
    <source>
        <dbReference type="SAM" id="Phobius"/>
    </source>
</evidence>
<comment type="similarity">
    <text evidence="1">Belongs to the short-chain dehydrogenases/reductases (SDR) family.</text>
</comment>
<feature type="transmembrane region" description="Helical" evidence="3">
    <location>
        <begin position="47"/>
        <end position="69"/>
    </location>
</feature>
<evidence type="ECO:0000256" key="2">
    <source>
        <dbReference type="ARBA" id="ARBA00023002"/>
    </source>
</evidence>
<dbReference type="AlphaFoldDB" id="A0AAU7P932"/>